<proteinExistence type="predicted"/>
<dbReference type="EMBL" id="BGPR01006000">
    <property type="protein sequence ID" value="GBN15254.1"/>
    <property type="molecule type" value="Genomic_DNA"/>
</dbReference>
<reference evidence="1 2" key="1">
    <citation type="journal article" date="2019" name="Sci. Rep.">
        <title>Orb-weaving spider Araneus ventricosus genome elucidates the spidroin gene catalogue.</title>
        <authorList>
            <person name="Kono N."/>
            <person name="Nakamura H."/>
            <person name="Ohtoshi R."/>
            <person name="Moran D.A.P."/>
            <person name="Shinohara A."/>
            <person name="Yoshida Y."/>
            <person name="Fujiwara M."/>
            <person name="Mori M."/>
            <person name="Tomita M."/>
            <person name="Arakawa K."/>
        </authorList>
    </citation>
    <scope>NUCLEOTIDE SEQUENCE [LARGE SCALE GENOMIC DNA]</scope>
</reference>
<organism evidence="1 2">
    <name type="scientific">Araneus ventricosus</name>
    <name type="common">Orbweaver spider</name>
    <name type="synonym">Epeira ventricosa</name>
    <dbReference type="NCBI Taxonomy" id="182803"/>
    <lineage>
        <taxon>Eukaryota</taxon>
        <taxon>Metazoa</taxon>
        <taxon>Ecdysozoa</taxon>
        <taxon>Arthropoda</taxon>
        <taxon>Chelicerata</taxon>
        <taxon>Arachnida</taxon>
        <taxon>Araneae</taxon>
        <taxon>Araneomorphae</taxon>
        <taxon>Entelegynae</taxon>
        <taxon>Araneoidea</taxon>
        <taxon>Araneidae</taxon>
        <taxon>Araneus</taxon>
    </lineage>
</organism>
<sequence length="101" mass="11204">MGVKLGIHEKIIYAICPKNGFIPPILVEKLGKAFTDVPKFVLRQSSKSRNSCHPDSSSPKRRISSFISSLDARCQCRQILCFAATLASRSQIGIGEFRFGF</sequence>
<evidence type="ECO:0000313" key="2">
    <source>
        <dbReference type="Proteomes" id="UP000499080"/>
    </source>
</evidence>
<comment type="caution">
    <text evidence="1">The sequence shown here is derived from an EMBL/GenBank/DDBJ whole genome shotgun (WGS) entry which is preliminary data.</text>
</comment>
<evidence type="ECO:0000313" key="1">
    <source>
        <dbReference type="EMBL" id="GBN15254.1"/>
    </source>
</evidence>
<name>A0A4Y2LL50_ARAVE</name>
<dbReference type="Proteomes" id="UP000499080">
    <property type="component" value="Unassembled WGS sequence"/>
</dbReference>
<gene>
    <name evidence="1" type="ORF">AVEN_256523_1</name>
</gene>
<dbReference type="AlphaFoldDB" id="A0A4Y2LL50"/>
<accession>A0A4Y2LL50</accession>
<keyword evidence="2" id="KW-1185">Reference proteome</keyword>
<protein>
    <submittedName>
        <fullName evidence="1">Uncharacterized protein</fullName>
    </submittedName>
</protein>